<organism evidence="2 3">
    <name type="scientific">Plantactinospora siamensis</name>
    <dbReference type="NCBI Taxonomy" id="555372"/>
    <lineage>
        <taxon>Bacteria</taxon>
        <taxon>Bacillati</taxon>
        <taxon>Actinomycetota</taxon>
        <taxon>Actinomycetes</taxon>
        <taxon>Micromonosporales</taxon>
        <taxon>Micromonosporaceae</taxon>
        <taxon>Plantactinospora</taxon>
    </lineage>
</organism>
<dbReference type="Pfam" id="PF08501">
    <property type="entry name" value="Shikimate_dh_N"/>
    <property type="match status" value="1"/>
</dbReference>
<protein>
    <submittedName>
        <fullName evidence="2">Shikimate 5-dehydrogenase</fullName>
    </submittedName>
</protein>
<dbReference type="PANTHER" id="PTHR21089:SF9">
    <property type="entry name" value="SHIKIMATE DEHYDROGENASE-LIKE PROTEIN HI_0607"/>
    <property type="match status" value="1"/>
</dbReference>
<dbReference type="InterPro" id="IPR046346">
    <property type="entry name" value="Aminoacid_DH-like_N_sf"/>
</dbReference>
<dbReference type="EMBL" id="JBHLUE010000004">
    <property type="protein sequence ID" value="MFC0564018.1"/>
    <property type="molecule type" value="Genomic_DNA"/>
</dbReference>
<dbReference type="InterPro" id="IPR036291">
    <property type="entry name" value="NAD(P)-bd_dom_sf"/>
</dbReference>
<sequence length="272" mass="28442">MTRQLSKDTRLCISLAGRPSNIGTRFHNHLYDELGLDFVYKACTTDDLAGAVTGIRALGIRGCGVSMPYKEAVIPLVDELDPSAAAIDSVNTIVNTDGRLRAYNTDYLAVGALLKQHGVPVSGAVAVLGSGGMAKAVVAALRDAGFPAGTVVARNERTGRALAERYGYAWRPDLGADRPALLVNATPVGMAGGPAARDLPVPGEVADAADTVFDVVAMPAETPLIRRARAAGRRVITGAEVIALQAAEQFALYTGVRPTAEQIGRAAEYSRS</sequence>
<dbReference type="Proteomes" id="UP001589894">
    <property type="component" value="Unassembled WGS sequence"/>
</dbReference>
<dbReference type="PANTHER" id="PTHR21089">
    <property type="entry name" value="SHIKIMATE DEHYDROGENASE"/>
    <property type="match status" value="1"/>
</dbReference>
<dbReference type="NCBIfam" id="NF001319">
    <property type="entry name" value="PRK00258.3-3"/>
    <property type="match status" value="1"/>
</dbReference>
<dbReference type="CDD" id="cd01065">
    <property type="entry name" value="NAD_bind_Shikimate_DH"/>
    <property type="match status" value="1"/>
</dbReference>
<name>A0ABV6NVE3_9ACTN</name>
<dbReference type="InterPro" id="IPR022893">
    <property type="entry name" value="Shikimate_DH_fam"/>
</dbReference>
<dbReference type="InterPro" id="IPR013708">
    <property type="entry name" value="Shikimate_DH-bd_N"/>
</dbReference>
<proteinExistence type="predicted"/>
<gene>
    <name evidence="2" type="ORF">ACFFHU_07535</name>
</gene>
<accession>A0ABV6NVE3</accession>
<dbReference type="SUPFAM" id="SSF53223">
    <property type="entry name" value="Aminoacid dehydrogenase-like, N-terminal domain"/>
    <property type="match status" value="1"/>
</dbReference>
<evidence type="ECO:0000313" key="2">
    <source>
        <dbReference type="EMBL" id="MFC0564018.1"/>
    </source>
</evidence>
<keyword evidence="3" id="KW-1185">Reference proteome</keyword>
<evidence type="ECO:0000313" key="3">
    <source>
        <dbReference type="Proteomes" id="UP001589894"/>
    </source>
</evidence>
<comment type="caution">
    <text evidence="2">The sequence shown here is derived from an EMBL/GenBank/DDBJ whole genome shotgun (WGS) entry which is preliminary data.</text>
</comment>
<reference evidence="2 3" key="1">
    <citation type="submission" date="2024-09" db="EMBL/GenBank/DDBJ databases">
        <authorList>
            <person name="Sun Q."/>
            <person name="Mori K."/>
        </authorList>
    </citation>
    <scope>NUCLEOTIDE SEQUENCE [LARGE SCALE GENOMIC DNA]</scope>
    <source>
        <strain evidence="2 3">TBRC 2205</strain>
    </source>
</reference>
<evidence type="ECO:0000259" key="1">
    <source>
        <dbReference type="Pfam" id="PF08501"/>
    </source>
</evidence>
<dbReference type="Gene3D" id="3.40.50.720">
    <property type="entry name" value="NAD(P)-binding Rossmann-like Domain"/>
    <property type="match status" value="1"/>
</dbReference>
<dbReference type="RefSeq" id="WP_377336958.1">
    <property type="nucleotide sequence ID" value="NZ_JBHLUE010000004.1"/>
</dbReference>
<dbReference type="Gene3D" id="3.40.50.10860">
    <property type="entry name" value="Leucine Dehydrogenase, chain A, domain 1"/>
    <property type="match status" value="1"/>
</dbReference>
<dbReference type="SUPFAM" id="SSF51735">
    <property type="entry name" value="NAD(P)-binding Rossmann-fold domains"/>
    <property type="match status" value="1"/>
</dbReference>
<feature type="domain" description="Shikimate dehydrogenase substrate binding N-terminal" evidence="1">
    <location>
        <begin position="25"/>
        <end position="93"/>
    </location>
</feature>
<dbReference type="NCBIfam" id="NF009202">
    <property type="entry name" value="PRK12550.1"/>
    <property type="match status" value="1"/>
</dbReference>